<dbReference type="InterPro" id="IPR036943">
    <property type="entry name" value="FN_type2_sf"/>
</dbReference>
<dbReference type="SUPFAM" id="SSF57440">
    <property type="entry name" value="Kringle-like"/>
    <property type="match status" value="2"/>
</dbReference>
<evidence type="ECO:0000313" key="11">
    <source>
        <dbReference type="Proteomes" id="UP001159405"/>
    </source>
</evidence>
<organism evidence="10 11">
    <name type="scientific">Porites lobata</name>
    <dbReference type="NCBI Taxonomy" id="104759"/>
    <lineage>
        <taxon>Eukaryota</taxon>
        <taxon>Metazoa</taxon>
        <taxon>Cnidaria</taxon>
        <taxon>Anthozoa</taxon>
        <taxon>Hexacorallia</taxon>
        <taxon>Scleractinia</taxon>
        <taxon>Fungiina</taxon>
        <taxon>Poritidae</taxon>
        <taxon>Porites</taxon>
    </lineage>
</organism>
<keyword evidence="7" id="KW-0732">Signal</keyword>
<feature type="chain" id="PRO_5046533271" description="Arachidonate 5-lipoxygenase" evidence="7">
    <location>
        <begin position="22"/>
        <end position="752"/>
    </location>
</feature>
<evidence type="ECO:0000256" key="6">
    <source>
        <dbReference type="PROSITE-ProRule" id="PRU00479"/>
    </source>
</evidence>
<dbReference type="SUPFAM" id="SSF48484">
    <property type="entry name" value="Lipoxigenase"/>
    <property type="match status" value="2"/>
</dbReference>
<evidence type="ECO:0000256" key="4">
    <source>
        <dbReference type="ARBA" id="ARBA00023002"/>
    </source>
</evidence>
<keyword evidence="11" id="KW-1185">Reference proteome</keyword>
<feature type="signal peptide" evidence="7">
    <location>
        <begin position="1"/>
        <end position="21"/>
    </location>
</feature>
<dbReference type="Gene3D" id="1.20.245.10">
    <property type="entry name" value="Lipoxygenase-1, Domain 5"/>
    <property type="match status" value="2"/>
</dbReference>
<proteinExistence type="predicted"/>
<evidence type="ECO:0000256" key="3">
    <source>
        <dbReference type="ARBA" id="ARBA00022964"/>
    </source>
</evidence>
<evidence type="ECO:0008006" key="12">
    <source>
        <dbReference type="Google" id="ProtNLM"/>
    </source>
</evidence>
<sequence>MSLNLQLFLLLLITTLRYVSATTPCEVSLLQHASPACKVLRNAALNQNKKIWTLKHDPDLHGFALLNMTSEQLGAIAVQDPFIRYYASAYLQTSQASNKSFELYNKITAGQEITDITEYLKLSAFFQSALEPAIGEYARLPSRYEAFVDNKPEWLNDKHFTQQRLAGSNPMSLKRVTVHGQEKRQCTVKTTDGRWCHFPFTYRGKVYHKCTTKDHQRRWCSTSAKYILKNNFRRWGNCQGNEEQRMVGEDCSVKTTKGEWCHFPFTYYGRKYTKCTKDDHIRPWCSTTENYTGKWGNCKGKEEKRGEQRGPIGLDWKELKATLNPTFEWQKAVQATLGTDDSLESAIDQGRIYTLRYEMCDDMARSPDLTDRDPRRKMWNFLSPIALFAAKGNKYGKNELIPVAIQMDYKPDSAVYTPVDGGNWMLAKLNVQITDLGYAQIVEHLAKIHYLMEPFCVILKRTFSSQHPLHQILKFHCREITVPNTFGTPKLVNEAAFMDLLFAYGNTGTTRLLKDSHKVATWEVTNLKEEVKKRGLDDRRLIPYFPYRDDGEEILGVIDHMVEKYVSLYYKDDRDVQEDKELEAFLNELSLNGTGENGGIGRIQKFPARIDSKEELCDIVTRIISQLSLQHTASNYLLADYAVYIPNLPTKLYNDTRVKKGEFSVYRLPNRITSAIEASFSNSLASLRFDSLFDYGNNLEDSKAANIVNNYYSYLMRVVQPKLQERNKKRKDKDDLTYPYFIPRWIPNGVQT</sequence>
<keyword evidence="3" id="KW-0223">Dioxygenase</keyword>
<dbReference type="InterPro" id="IPR013806">
    <property type="entry name" value="Kringle-like"/>
</dbReference>
<dbReference type="PROSITE" id="PS51092">
    <property type="entry name" value="FN2_2"/>
    <property type="match status" value="2"/>
</dbReference>
<evidence type="ECO:0000256" key="7">
    <source>
        <dbReference type="SAM" id="SignalP"/>
    </source>
</evidence>
<comment type="caution">
    <text evidence="6">Lacks conserved residue(s) required for the propagation of feature annotation.</text>
</comment>
<evidence type="ECO:0000256" key="1">
    <source>
        <dbReference type="ARBA" id="ARBA00022723"/>
    </source>
</evidence>
<dbReference type="PANTHER" id="PTHR11771">
    <property type="entry name" value="LIPOXYGENASE"/>
    <property type="match status" value="1"/>
</dbReference>
<dbReference type="InterPro" id="IPR036226">
    <property type="entry name" value="LipOase_C_sf"/>
</dbReference>
<dbReference type="Gene3D" id="3.10.450.60">
    <property type="match status" value="1"/>
</dbReference>
<dbReference type="CDD" id="cd00062">
    <property type="entry name" value="FN2"/>
    <property type="match status" value="2"/>
</dbReference>
<dbReference type="Proteomes" id="UP001159405">
    <property type="component" value="Unassembled WGS sequence"/>
</dbReference>
<feature type="domain" description="Fibronectin type-II" evidence="8">
    <location>
        <begin position="256"/>
        <end position="300"/>
    </location>
</feature>
<accession>A0ABN8N1B6</accession>
<dbReference type="InterPro" id="IPR000907">
    <property type="entry name" value="LipOase"/>
</dbReference>
<evidence type="ECO:0000259" key="8">
    <source>
        <dbReference type="PROSITE" id="PS51092"/>
    </source>
</evidence>
<comment type="caution">
    <text evidence="10">The sequence shown here is derived from an EMBL/GenBank/DDBJ whole genome shotgun (WGS) entry which is preliminary data.</text>
</comment>
<feature type="domain" description="Lipoxygenase" evidence="9">
    <location>
        <begin position="333"/>
        <end position="752"/>
    </location>
</feature>
<evidence type="ECO:0000256" key="5">
    <source>
        <dbReference type="ARBA" id="ARBA00023157"/>
    </source>
</evidence>
<dbReference type="SMART" id="SM00059">
    <property type="entry name" value="FN2"/>
    <property type="match status" value="2"/>
</dbReference>
<dbReference type="Gene3D" id="2.10.10.10">
    <property type="entry name" value="Fibronectin, type II, collagen-binding"/>
    <property type="match status" value="2"/>
</dbReference>
<dbReference type="InterPro" id="IPR013819">
    <property type="entry name" value="LipOase_C"/>
</dbReference>
<evidence type="ECO:0000259" key="9">
    <source>
        <dbReference type="PROSITE" id="PS51393"/>
    </source>
</evidence>
<reference evidence="10 11" key="1">
    <citation type="submission" date="2022-05" db="EMBL/GenBank/DDBJ databases">
        <authorList>
            <consortium name="Genoscope - CEA"/>
            <person name="William W."/>
        </authorList>
    </citation>
    <scope>NUCLEOTIDE SEQUENCE [LARGE SCALE GENOMIC DNA]</scope>
</reference>
<gene>
    <name evidence="10" type="ORF">PLOB_00035585</name>
</gene>
<dbReference type="InterPro" id="IPR000562">
    <property type="entry name" value="FN_type2_dom"/>
</dbReference>
<evidence type="ECO:0000313" key="10">
    <source>
        <dbReference type="EMBL" id="CAH3036863.1"/>
    </source>
</evidence>
<dbReference type="Pfam" id="PF00040">
    <property type="entry name" value="fn2"/>
    <property type="match status" value="2"/>
</dbReference>
<feature type="domain" description="Fibronectin type-II" evidence="8">
    <location>
        <begin position="191"/>
        <end position="240"/>
    </location>
</feature>
<keyword evidence="5" id="KW-1015">Disulfide bond</keyword>
<protein>
    <recommendedName>
        <fullName evidence="12">Arachidonate 5-lipoxygenase</fullName>
    </recommendedName>
</protein>
<name>A0ABN8N1B6_9CNID</name>
<keyword evidence="4" id="KW-0560">Oxidoreductase</keyword>
<dbReference type="Pfam" id="PF00305">
    <property type="entry name" value="Lipoxygenase"/>
    <property type="match status" value="1"/>
</dbReference>
<keyword evidence="2" id="KW-0677">Repeat</keyword>
<evidence type="ECO:0000256" key="2">
    <source>
        <dbReference type="ARBA" id="ARBA00022737"/>
    </source>
</evidence>
<keyword evidence="1" id="KW-0479">Metal-binding</keyword>
<dbReference type="EMBL" id="CALNXK010000005">
    <property type="protein sequence ID" value="CAH3036863.1"/>
    <property type="molecule type" value="Genomic_DNA"/>
</dbReference>
<dbReference type="PRINTS" id="PR00087">
    <property type="entry name" value="LIPOXYGENASE"/>
</dbReference>
<dbReference type="PROSITE" id="PS51393">
    <property type="entry name" value="LIPOXYGENASE_3"/>
    <property type="match status" value="1"/>
</dbReference>